<evidence type="ECO:0000256" key="5">
    <source>
        <dbReference type="ARBA" id="ARBA00046874"/>
    </source>
</evidence>
<evidence type="ECO:0000256" key="2">
    <source>
        <dbReference type="ARBA" id="ARBA00022618"/>
    </source>
</evidence>
<evidence type="ECO:0000259" key="8">
    <source>
        <dbReference type="Pfam" id="PF22642"/>
    </source>
</evidence>
<feature type="domain" description="Septum site-determining protein MinC N-terminal" evidence="8">
    <location>
        <begin position="5"/>
        <end position="79"/>
    </location>
</feature>
<comment type="function">
    <text evidence="6">Cell division inhibitor that blocks the formation of polar Z ring septums. Rapidly oscillates between the poles of the cell to destabilize FtsZ filaments that have formed before they mature into polar Z rings. Prevents FtsZ polymerization.</text>
</comment>
<dbReference type="AlphaFoldDB" id="A0A6N3BQ68"/>
<evidence type="ECO:0000256" key="6">
    <source>
        <dbReference type="HAMAP-Rule" id="MF_00267"/>
    </source>
</evidence>
<keyword evidence="2 6" id="KW-0132">Cell division</keyword>
<dbReference type="EMBL" id="CACRUA010000016">
    <property type="protein sequence ID" value="VYU05364.1"/>
    <property type="molecule type" value="Genomic_DNA"/>
</dbReference>
<evidence type="ECO:0000256" key="4">
    <source>
        <dbReference type="ARBA" id="ARBA00023306"/>
    </source>
</evidence>
<dbReference type="PANTHER" id="PTHR34108">
    <property type="entry name" value="SEPTUM SITE-DETERMINING PROTEIN MINC"/>
    <property type="match status" value="1"/>
</dbReference>
<dbReference type="Pfam" id="PF22642">
    <property type="entry name" value="MinC_N_1"/>
    <property type="match status" value="1"/>
</dbReference>
<dbReference type="GO" id="GO:0000902">
    <property type="term" value="P:cell morphogenesis"/>
    <property type="evidence" value="ECO:0007669"/>
    <property type="project" value="InterPro"/>
</dbReference>
<sequence>MQSSVVIKGSKAGMTVILNPDVPFEQLIEDIGKKFRESSRFWGSIQMTLTLEGRTLTPSEEFQIVDAITANSQIDILCILDTDANRIAKCEKALTERLMELSSQTGQFYKGSLQKGDVLESEASIVIIGDVCHGARVIAKGNVIVLGVLNGTVHAGAAGGNAVIVAFDMAPTQLRIADYCTRAEEKGKRLGRGPIIISVEEDSLVVRPIKKSFLNYLNFI</sequence>
<gene>
    <name evidence="6 9" type="primary">minC</name>
    <name evidence="9" type="ORF">CSLFYP84_01199</name>
</gene>
<dbReference type="InterPro" id="IPR016098">
    <property type="entry name" value="CAP/MinC_C"/>
</dbReference>
<accession>A0A6N3BQ68</accession>
<dbReference type="SUPFAM" id="SSF63848">
    <property type="entry name" value="Cell-division inhibitor MinC, C-terminal domain"/>
    <property type="match status" value="1"/>
</dbReference>
<organism evidence="9">
    <name type="scientific">Clostridium symbiosum</name>
    <name type="common">Bacteroides symbiosus</name>
    <dbReference type="NCBI Taxonomy" id="1512"/>
    <lineage>
        <taxon>Bacteria</taxon>
        <taxon>Bacillati</taxon>
        <taxon>Bacillota</taxon>
        <taxon>Clostridia</taxon>
        <taxon>Lachnospirales</taxon>
        <taxon>Lachnospiraceae</taxon>
        <taxon>Otoolea</taxon>
    </lineage>
</organism>
<feature type="domain" description="Septum formation inhibitor MinC C-terminal" evidence="7">
    <location>
        <begin position="109"/>
        <end position="206"/>
    </location>
</feature>
<dbReference type="HAMAP" id="MF_00267">
    <property type="entry name" value="MinC"/>
    <property type="match status" value="1"/>
</dbReference>
<proteinExistence type="inferred from homology"/>
<keyword evidence="3 6" id="KW-0717">Septation</keyword>
<dbReference type="RefSeq" id="WP_021641291.1">
    <property type="nucleotide sequence ID" value="NZ_CACRUA010000016.1"/>
</dbReference>
<comment type="subunit">
    <text evidence="5 6">Interacts with MinD and FtsZ.</text>
</comment>
<evidence type="ECO:0000256" key="3">
    <source>
        <dbReference type="ARBA" id="ARBA00023210"/>
    </source>
</evidence>
<evidence type="ECO:0000313" key="9">
    <source>
        <dbReference type="EMBL" id="VYU05364.1"/>
    </source>
</evidence>
<dbReference type="Pfam" id="PF03775">
    <property type="entry name" value="MinC_C"/>
    <property type="match status" value="1"/>
</dbReference>
<dbReference type="Gene3D" id="3.30.160.540">
    <property type="match status" value="1"/>
</dbReference>
<protein>
    <recommendedName>
        <fullName evidence="6">Probable septum site-determining protein MinC</fullName>
    </recommendedName>
</protein>
<dbReference type="PANTHER" id="PTHR34108:SF1">
    <property type="entry name" value="SEPTUM SITE-DETERMINING PROTEIN MINC"/>
    <property type="match status" value="1"/>
</dbReference>
<dbReference type="Gene3D" id="2.160.20.70">
    <property type="match status" value="1"/>
</dbReference>
<keyword evidence="4 6" id="KW-0131">Cell cycle</keyword>
<dbReference type="InterPro" id="IPR055219">
    <property type="entry name" value="MinC_N_1"/>
</dbReference>
<name>A0A6N3BQ68_CLOSY</name>
<dbReference type="InterPro" id="IPR036145">
    <property type="entry name" value="MinC_C_sf"/>
</dbReference>
<dbReference type="InterPro" id="IPR013033">
    <property type="entry name" value="MinC"/>
</dbReference>
<evidence type="ECO:0000259" key="7">
    <source>
        <dbReference type="Pfam" id="PF03775"/>
    </source>
</evidence>
<dbReference type="GO" id="GO:1901891">
    <property type="term" value="P:regulation of cell septum assembly"/>
    <property type="evidence" value="ECO:0007669"/>
    <property type="project" value="InterPro"/>
</dbReference>
<dbReference type="GO" id="GO:0000917">
    <property type="term" value="P:division septum assembly"/>
    <property type="evidence" value="ECO:0007669"/>
    <property type="project" value="UniProtKB-KW"/>
</dbReference>
<dbReference type="InterPro" id="IPR005526">
    <property type="entry name" value="Septum_form_inhib_MinC_C"/>
</dbReference>
<comment type="similarity">
    <text evidence="1 6">Belongs to the MinC family.</text>
</comment>
<evidence type="ECO:0000256" key="1">
    <source>
        <dbReference type="ARBA" id="ARBA00006291"/>
    </source>
</evidence>
<reference evidence="9" key="1">
    <citation type="submission" date="2019-11" db="EMBL/GenBank/DDBJ databases">
        <authorList>
            <person name="Feng L."/>
        </authorList>
    </citation>
    <scope>NUCLEOTIDE SEQUENCE</scope>
    <source>
        <strain evidence="9">CsymbiosumLFYP84</strain>
    </source>
</reference>